<dbReference type="PROSITE" id="PS50956">
    <property type="entry name" value="HTH_ASNC_2"/>
    <property type="match status" value="1"/>
</dbReference>
<dbReference type="InterPro" id="IPR011008">
    <property type="entry name" value="Dimeric_a/b-barrel"/>
</dbReference>
<dbReference type="PANTHER" id="PTHR30154:SF34">
    <property type="entry name" value="TRANSCRIPTIONAL REGULATOR AZLB"/>
    <property type="match status" value="1"/>
</dbReference>
<feature type="domain" description="HTH asnC-type" evidence="4">
    <location>
        <begin position="3"/>
        <end position="63"/>
    </location>
</feature>
<dbReference type="InterPro" id="IPR036390">
    <property type="entry name" value="WH_DNA-bd_sf"/>
</dbReference>
<dbReference type="PANTHER" id="PTHR30154">
    <property type="entry name" value="LEUCINE-RESPONSIVE REGULATORY PROTEIN"/>
    <property type="match status" value="1"/>
</dbReference>
<dbReference type="Gene3D" id="3.30.70.920">
    <property type="match status" value="1"/>
</dbReference>
<evidence type="ECO:0000256" key="3">
    <source>
        <dbReference type="ARBA" id="ARBA00023163"/>
    </source>
</evidence>
<dbReference type="STRING" id="573413.Spirs_2136"/>
<evidence type="ECO:0000313" key="6">
    <source>
        <dbReference type="Proteomes" id="UP000002318"/>
    </source>
</evidence>
<dbReference type="KEGG" id="ssm:Spirs_2136"/>
<dbReference type="Proteomes" id="UP000002318">
    <property type="component" value="Chromosome"/>
</dbReference>
<dbReference type="CDD" id="cd00090">
    <property type="entry name" value="HTH_ARSR"/>
    <property type="match status" value="1"/>
</dbReference>
<reference evidence="5 6" key="1">
    <citation type="journal article" date="2010" name="Stand. Genomic Sci.">
        <title>Complete genome sequence of Spirochaeta smaragdinae type strain (SEBR 4228).</title>
        <authorList>
            <person name="Mavromatis K."/>
            <person name="Yasawong M."/>
            <person name="Chertkov O."/>
            <person name="Lapidus A."/>
            <person name="Lucas S."/>
            <person name="Nolan M."/>
            <person name="Del Rio T.G."/>
            <person name="Tice H."/>
            <person name="Cheng J.F."/>
            <person name="Pitluck S."/>
            <person name="Liolios K."/>
            <person name="Ivanova N."/>
            <person name="Tapia R."/>
            <person name="Han C."/>
            <person name="Bruce D."/>
            <person name="Goodwin L."/>
            <person name="Pati A."/>
            <person name="Chen A."/>
            <person name="Palaniappan K."/>
            <person name="Land M."/>
            <person name="Hauser L."/>
            <person name="Chang Y.J."/>
            <person name="Jeffries C.D."/>
            <person name="Detter J.C."/>
            <person name="Rohde M."/>
            <person name="Brambilla E."/>
            <person name="Spring S."/>
            <person name="Goker M."/>
            <person name="Sikorski J."/>
            <person name="Woyke T."/>
            <person name="Bristow J."/>
            <person name="Eisen J.A."/>
            <person name="Markowitz V."/>
            <person name="Hugenholtz P."/>
            <person name="Klenk H.P."/>
            <person name="Kyrpides N.C."/>
        </authorList>
    </citation>
    <scope>NUCLEOTIDE SEQUENCE [LARGE SCALE GENOMIC DNA]</scope>
    <source>
        <strain evidence="6">DSM 11293 / JCM 15392 / SEBR 4228</strain>
    </source>
</reference>
<dbReference type="EMBL" id="CP002116">
    <property type="protein sequence ID" value="ADK81256.1"/>
    <property type="molecule type" value="Genomic_DNA"/>
</dbReference>
<evidence type="ECO:0000313" key="5">
    <source>
        <dbReference type="EMBL" id="ADK81256.1"/>
    </source>
</evidence>
<dbReference type="GO" id="GO:0043565">
    <property type="term" value="F:sequence-specific DNA binding"/>
    <property type="evidence" value="ECO:0007669"/>
    <property type="project" value="InterPro"/>
</dbReference>
<dbReference type="SMART" id="SM00344">
    <property type="entry name" value="HTH_ASNC"/>
    <property type="match status" value="1"/>
</dbReference>
<dbReference type="OrthoDB" id="529868at2"/>
<organism evidence="5 6">
    <name type="scientific">Sediminispirochaeta smaragdinae (strain DSM 11293 / JCM 15392 / SEBR 4228)</name>
    <name type="common">Spirochaeta smaragdinae</name>
    <dbReference type="NCBI Taxonomy" id="573413"/>
    <lineage>
        <taxon>Bacteria</taxon>
        <taxon>Pseudomonadati</taxon>
        <taxon>Spirochaetota</taxon>
        <taxon>Spirochaetia</taxon>
        <taxon>Spirochaetales</taxon>
        <taxon>Spirochaetaceae</taxon>
        <taxon>Sediminispirochaeta</taxon>
    </lineage>
</organism>
<keyword evidence="2" id="KW-0238">DNA-binding</keyword>
<dbReference type="HOGENOM" id="CLU_091233_5_2_12"/>
<keyword evidence="3" id="KW-0804">Transcription</keyword>
<keyword evidence="1" id="KW-0805">Transcription regulation</keyword>
<dbReference type="SUPFAM" id="SSF46785">
    <property type="entry name" value="Winged helix' DNA-binding domain"/>
    <property type="match status" value="1"/>
</dbReference>
<dbReference type="Pfam" id="PF13404">
    <property type="entry name" value="HTH_AsnC-type"/>
    <property type="match status" value="1"/>
</dbReference>
<dbReference type="SUPFAM" id="SSF54909">
    <property type="entry name" value="Dimeric alpha+beta barrel"/>
    <property type="match status" value="1"/>
</dbReference>
<dbReference type="InterPro" id="IPR011991">
    <property type="entry name" value="ArsR-like_HTH"/>
</dbReference>
<dbReference type="eggNOG" id="COG1522">
    <property type="taxonomic scope" value="Bacteria"/>
</dbReference>
<name>E1R370_SEDSS</name>
<evidence type="ECO:0000256" key="2">
    <source>
        <dbReference type="ARBA" id="ARBA00023125"/>
    </source>
</evidence>
<evidence type="ECO:0000256" key="1">
    <source>
        <dbReference type="ARBA" id="ARBA00023015"/>
    </source>
</evidence>
<accession>E1R370</accession>
<dbReference type="AlphaFoldDB" id="E1R370"/>
<dbReference type="Gene3D" id="1.10.10.10">
    <property type="entry name" value="Winged helix-like DNA-binding domain superfamily/Winged helix DNA-binding domain"/>
    <property type="match status" value="1"/>
</dbReference>
<dbReference type="GO" id="GO:0005829">
    <property type="term" value="C:cytosol"/>
    <property type="evidence" value="ECO:0007669"/>
    <property type="project" value="TreeGrafter"/>
</dbReference>
<protein>
    <submittedName>
        <fullName evidence="5">Transcriptional regulator, AsnC family</fullName>
    </submittedName>
</protein>
<dbReference type="InterPro" id="IPR000485">
    <property type="entry name" value="AsnC-type_HTH_dom"/>
</dbReference>
<dbReference type="GO" id="GO:0043200">
    <property type="term" value="P:response to amino acid"/>
    <property type="evidence" value="ECO:0007669"/>
    <property type="project" value="TreeGrafter"/>
</dbReference>
<proteinExistence type="predicted"/>
<dbReference type="InterPro" id="IPR019888">
    <property type="entry name" value="Tscrpt_reg_AsnC-like"/>
</dbReference>
<evidence type="ECO:0000259" key="4">
    <source>
        <dbReference type="PROSITE" id="PS50956"/>
    </source>
</evidence>
<gene>
    <name evidence="5" type="ordered locus">Spirs_2136</name>
</gene>
<dbReference type="InterPro" id="IPR036388">
    <property type="entry name" value="WH-like_DNA-bd_sf"/>
</dbReference>
<keyword evidence="6" id="KW-1185">Reference proteome</keyword>
<dbReference type="RefSeq" id="WP_013254720.1">
    <property type="nucleotide sequence ID" value="NC_014364.1"/>
</dbReference>
<dbReference type="GO" id="GO:0006355">
    <property type="term" value="P:regulation of DNA-templated transcription"/>
    <property type="evidence" value="ECO:0007669"/>
    <property type="project" value="UniProtKB-ARBA"/>
</dbReference>
<sequence length="149" mass="16698">MKIDETNIAIIKHLRDGRKSFSAIADELSITENTVRSRVNKLIEEGILEISGLVDPESLPGHRLIICGVKLSTTELVRKGKEFSNLRGSVSVSVVTGRYDLIVQVLLDENEGFGLLEFFTEELSKVGEIQEVETFVVYQGYNLRVPYII</sequence>